<dbReference type="Proteomes" id="UP000188937">
    <property type="component" value="Chromosome"/>
</dbReference>
<sequence length="106" mass="11464">MTLMIDDAEALFDHTLQIDTAPAHHAIVLPIRTRLDQGFQFGLLGGIQTAGRPRVLIVVQAIGSFGIEAVNPVTQCLAVHAAHARSVRMPAARRKSPQVRGRIVIP</sequence>
<gene>
    <name evidence="1" type="ORF">A0U92_07635</name>
</gene>
<name>A0A1U9KFT5_ACEAC</name>
<dbReference type="STRING" id="435.A0U92_07635"/>
<reference evidence="1 2" key="1">
    <citation type="submission" date="2016-03" db="EMBL/GenBank/DDBJ databases">
        <title>Acetic acid bacteria sequencing.</title>
        <authorList>
            <person name="Brandt J."/>
            <person name="Jakob F."/>
            <person name="Vogel R.F."/>
        </authorList>
    </citation>
    <scope>NUCLEOTIDE SEQUENCE [LARGE SCALE GENOMIC DNA]</scope>
    <source>
        <strain evidence="1 2">TMW2.1153</strain>
    </source>
</reference>
<dbReference type="KEGG" id="aace:A0U92_07635"/>
<accession>A0A1U9KFT5</accession>
<evidence type="ECO:0000313" key="1">
    <source>
        <dbReference type="EMBL" id="AQS84671.1"/>
    </source>
</evidence>
<protein>
    <submittedName>
        <fullName evidence="1">Uncharacterized protein</fullName>
    </submittedName>
</protein>
<dbReference type="EMBL" id="CP014692">
    <property type="protein sequence ID" value="AQS84671.1"/>
    <property type="molecule type" value="Genomic_DNA"/>
</dbReference>
<organism evidence="1 2">
    <name type="scientific">Acetobacter aceti</name>
    <dbReference type="NCBI Taxonomy" id="435"/>
    <lineage>
        <taxon>Bacteria</taxon>
        <taxon>Pseudomonadati</taxon>
        <taxon>Pseudomonadota</taxon>
        <taxon>Alphaproteobacteria</taxon>
        <taxon>Acetobacterales</taxon>
        <taxon>Acetobacteraceae</taxon>
        <taxon>Acetobacter</taxon>
        <taxon>Acetobacter subgen. Acetobacter</taxon>
    </lineage>
</organism>
<dbReference type="AlphaFoldDB" id="A0A1U9KFT5"/>
<evidence type="ECO:0000313" key="2">
    <source>
        <dbReference type="Proteomes" id="UP000188937"/>
    </source>
</evidence>
<keyword evidence="2" id="KW-1185">Reference proteome</keyword>
<proteinExistence type="predicted"/>